<reference evidence="2" key="1">
    <citation type="journal article" date="2020" name="Nature">
        <title>Giant virus diversity and host interactions through global metagenomics.</title>
        <authorList>
            <person name="Schulz F."/>
            <person name="Roux S."/>
            <person name="Paez-Espino D."/>
            <person name="Jungbluth S."/>
            <person name="Walsh D.A."/>
            <person name="Denef V.J."/>
            <person name="McMahon K.D."/>
            <person name="Konstantinidis K.T."/>
            <person name="Eloe-Fadrosh E.A."/>
            <person name="Kyrpides N.C."/>
            <person name="Woyke T."/>
        </authorList>
    </citation>
    <scope>NUCLEOTIDE SEQUENCE</scope>
    <source>
        <strain evidence="2">GVMAG-M-3300027791-30</strain>
    </source>
</reference>
<name>A0A6C0LGM8_9ZZZZ</name>
<evidence type="ECO:0000259" key="1">
    <source>
        <dbReference type="Pfam" id="PF13524"/>
    </source>
</evidence>
<dbReference type="AlphaFoldDB" id="A0A6C0LGM8"/>
<sequence length="325" mass="38915">MNILFLGYYSNEDGYKAAFDIFKNLCNITFFPLMLYYHNDKDNLLNHLIDSILINNIDVIIIWHNISTINLLSNYLDKLLEFNKDKNKNIKFININWDPSIDNYNCNEYEKYFDLIFVSNPKLITSNKHKIFYAGYNPLISYYHYDKDFICDVVFVGTNLYTNSFWENQNLNRMVILDEISKNNQINLHVYSPENNIICERYKKYHKGFIKYKDCYKVFSNALFSLNISPLNNIEYDNKYYFSERLGQILACNSIMISNNNFGNLLVPNEDYIYIDDISKLIDIIIEYKNNPDKCEIIRNNYKKKLNIFNYEYIIPDIYKFIINN</sequence>
<dbReference type="InterPro" id="IPR055259">
    <property type="entry name" value="YkvP/CgeB_Glyco_trans-like"/>
</dbReference>
<proteinExistence type="predicted"/>
<organism evidence="2">
    <name type="scientific">viral metagenome</name>
    <dbReference type="NCBI Taxonomy" id="1070528"/>
    <lineage>
        <taxon>unclassified sequences</taxon>
        <taxon>metagenomes</taxon>
        <taxon>organismal metagenomes</taxon>
    </lineage>
</organism>
<evidence type="ECO:0000313" key="2">
    <source>
        <dbReference type="EMBL" id="QHU28714.1"/>
    </source>
</evidence>
<dbReference type="EMBL" id="MN740474">
    <property type="protein sequence ID" value="QHU28714.1"/>
    <property type="molecule type" value="Genomic_DNA"/>
</dbReference>
<protein>
    <recommendedName>
        <fullName evidence="1">Spore protein YkvP/CgeB glycosyl transferase-like domain-containing protein</fullName>
    </recommendedName>
</protein>
<feature type="domain" description="Spore protein YkvP/CgeB glycosyl transferase-like" evidence="1">
    <location>
        <begin position="176"/>
        <end position="312"/>
    </location>
</feature>
<accession>A0A6C0LGM8</accession>
<dbReference type="Pfam" id="PF13524">
    <property type="entry name" value="Glyco_trans_1_2"/>
    <property type="match status" value="1"/>
</dbReference>